<dbReference type="InterPro" id="IPR002483">
    <property type="entry name" value="PWI_dom"/>
</dbReference>
<dbReference type="GO" id="GO:0043488">
    <property type="term" value="P:regulation of mRNA stability"/>
    <property type="evidence" value="ECO:0007669"/>
    <property type="project" value="InterPro"/>
</dbReference>
<keyword evidence="4" id="KW-1185">Reference proteome</keyword>
<sequence>MGSVDRADDDRTFRVNLTGDSVIKLRDSVGEKLKEFMGDYTDDTLVEYVIVLLKNGRRKEEAKNELNVFLGDDSDSFVSWLWDHLASNSDLHIQPQDSYMEDASKTKPLSGDETGKNDSHPLGSVPDKVKSNKSSRSRHNREWRGLARDAAEPPPFRSSELGNIHVEDKSHSKVSRAKSPSLQPAAQRKRIRPDERQHSKRELVSQVNIDAPRRLLQFAVRDALTLTTSRQSNSATEPTLKRLRSVVSTSTGDSSLVDPPRRIQSVARVPIPWQQ</sequence>
<organism evidence="3 4">
    <name type="scientific">Rubus argutus</name>
    <name type="common">Southern blackberry</name>
    <dbReference type="NCBI Taxonomy" id="59490"/>
    <lineage>
        <taxon>Eukaryota</taxon>
        <taxon>Viridiplantae</taxon>
        <taxon>Streptophyta</taxon>
        <taxon>Embryophyta</taxon>
        <taxon>Tracheophyta</taxon>
        <taxon>Spermatophyta</taxon>
        <taxon>Magnoliopsida</taxon>
        <taxon>eudicotyledons</taxon>
        <taxon>Gunneridae</taxon>
        <taxon>Pentapetalae</taxon>
        <taxon>rosids</taxon>
        <taxon>fabids</taxon>
        <taxon>Rosales</taxon>
        <taxon>Rosaceae</taxon>
        <taxon>Rosoideae</taxon>
        <taxon>Rosoideae incertae sedis</taxon>
        <taxon>Rubus</taxon>
    </lineage>
</organism>
<evidence type="ECO:0000313" key="4">
    <source>
        <dbReference type="Proteomes" id="UP001457282"/>
    </source>
</evidence>
<dbReference type="InterPro" id="IPR040366">
    <property type="entry name" value="Nab2/ZC3H14"/>
</dbReference>
<feature type="domain" description="PWI" evidence="2">
    <location>
        <begin position="29"/>
        <end position="89"/>
    </location>
</feature>
<feature type="compositionally biased region" description="Basic and acidic residues" evidence="1">
    <location>
        <begin position="192"/>
        <end position="202"/>
    </location>
</feature>
<feature type="region of interest" description="Disordered" evidence="1">
    <location>
        <begin position="99"/>
        <end position="202"/>
    </location>
</feature>
<dbReference type="AlphaFoldDB" id="A0AAW1W0J9"/>
<dbReference type="GO" id="GO:0008143">
    <property type="term" value="F:poly(A) binding"/>
    <property type="evidence" value="ECO:0007669"/>
    <property type="project" value="InterPro"/>
</dbReference>
<dbReference type="Gene3D" id="1.20.1390.10">
    <property type="entry name" value="PWI domain"/>
    <property type="match status" value="1"/>
</dbReference>
<name>A0AAW1W0J9_RUBAR</name>
<dbReference type="GO" id="GO:0005737">
    <property type="term" value="C:cytoplasm"/>
    <property type="evidence" value="ECO:0007669"/>
    <property type="project" value="TreeGrafter"/>
</dbReference>
<feature type="compositionally biased region" description="Basic and acidic residues" evidence="1">
    <location>
        <begin position="140"/>
        <end position="151"/>
    </location>
</feature>
<comment type="caution">
    <text evidence="3">The sequence shown here is derived from an EMBL/GenBank/DDBJ whole genome shotgun (WGS) entry which is preliminary data.</text>
</comment>
<protein>
    <recommendedName>
        <fullName evidence="2">PWI domain-containing protein</fullName>
    </recommendedName>
</protein>
<reference evidence="3 4" key="1">
    <citation type="journal article" date="2023" name="G3 (Bethesda)">
        <title>A chromosome-length genome assembly and annotation of blackberry (Rubus argutus, cv. 'Hillquist').</title>
        <authorList>
            <person name="Bruna T."/>
            <person name="Aryal R."/>
            <person name="Dudchenko O."/>
            <person name="Sargent D.J."/>
            <person name="Mead D."/>
            <person name="Buti M."/>
            <person name="Cavallini A."/>
            <person name="Hytonen T."/>
            <person name="Andres J."/>
            <person name="Pham M."/>
            <person name="Weisz D."/>
            <person name="Mascagni F."/>
            <person name="Usai G."/>
            <person name="Natali L."/>
            <person name="Bassil N."/>
            <person name="Fernandez G.E."/>
            <person name="Lomsadze A."/>
            <person name="Armour M."/>
            <person name="Olukolu B."/>
            <person name="Poorten T."/>
            <person name="Britton C."/>
            <person name="Davik J."/>
            <person name="Ashrafi H."/>
            <person name="Aiden E.L."/>
            <person name="Borodovsky M."/>
            <person name="Worthington M."/>
        </authorList>
    </citation>
    <scope>NUCLEOTIDE SEQUENCE [LARGE SCALE GENOMIC DNA]</scope>
    <source>
        <strain evidence="3">PI 553951</strain>
    </source>
</reference>
<accession>A0AAW1W0J9</accession>
<dbReference type="Pfam" id="PF01480">
    <property type="entry name" value="PWI"/>
    <property type="match status" value="1"/>
</dbReference>
<dbReference type="EMBL" id="JBEDUW010000007">
    <property type="protein sequence ID" value="KAK9913124.1"/>
    <property type="molecule type" value="Genomic_DNA"/>
</dbReference>
<evidence type="ECO:0000259" key="2">
    <source>
        <dbReference type="Pfam" id="PF01480"/>
    </source>
</evidence>
<dbReference type="PANTHER" id="PTHR14738">
    <property type="entry name" value="ZINC FINGER CCCH DOMAIN-CONTAINING PROTEIN 14"/>
    <property type="match status" value="1"/>
</dbReference>
<evidence type="ECO:0000313" key="3">
    <source>
        <dbReference type="EMBL" id="KAK9913124.1"/>
    </source>
</evidence>
<dbReference type="PANTHER" id="PTHR14738:SF32">
    <property type="entry name" value="RNA BINDING (RRM_RBD_RNP MOTIFS) FAMILY PROTEIN"/>
    <property type="match status" value="1"/>
</dbReference>
<evidence type="ECO:0000256" key="1">
    <source>
        <dbReference type="SAM" id="MobiDB-lite"/>
    </source>
</evidence>
<dbReference type="GO" id="GO:0005634">
    <property type="term" value="C:nucleus"/>
    <property type="evidence" value="ECO:0007669"/>
    <property type="project" value="TreeGrafter"/>
</dbReference>
<dbReference type="Proteomes" id="UP001457282">
    <property type="component" value="Unassembled WGS sequence"/>
</dbReference>
<proteinExistence type="predicted"/>
<gene>
    <name evidence="3" type="ORF">M0R45_036948</name>
</gene>